<dbReference type="SMART" id="SM00100">
    <property type="entry name" value="cNMP"/>
    <property type="match status" value="1"/>
</dbReference>
<feature type="domain" description="HTH crp-type" evidence="5">
    <location>
        <begin position="194"/>
        <end position="262"/>
    </location>
</feature>
<dbReference type="Pfam" id="PF13545">
    <property type="entry name" value="HTH_Crp_2"/>
    <property type="match status" value="1"/>
</dbReference>
<proteinExistence type="predicted"/>
<dbReference type="SUPFAM" id="SSF46785">
    <property type="entry name" value="Winged helix' DNA-binding domain"/>
    <property type="match status" value="1"/>
</dbReference>
<reference evidence="6" key="1">
    <citation type="submission" date="2016-10" db="EMBL/GenBank/DDBJ databases">
        <title>Sequence of Gallionella enrichment culture.</title>
        <authorList>
            <person name="Poehlein A."/>
            <person name="Muehling M."/>
            <person name="Daniel R."/>
        </authorList>
    </citation>
    <scope>NUCLEOTIDE SEQUENCE</scope>
</reference>
<keyword evidence="1" id="KW-0805">Transcription regulation</keyword>
<keyword evidence="3" id="KW-0804">Transcription</keyword>
<dbReference type="PANTHER" id="PTHR24567:SF74">
    <property type="entry name" value="HTH-TYPE TRANSCRIPTIONAL REGULATOR ARCR"/>
    <property type="match status" value="1"/>
</dbReference>
<dbReference type="InterPro" id="IPR012318">
    <property type="entry name" value="HTH_CRP"/>
</dbReference>
<dbReference type="CDD" id="cd00038">
    <property type="entry name" value="CAP_ED"/>
    <property type="match status" value="1"/>
</dbReference>
<organism evidence="6">
    <name type="scientific">mine drainage metagenome</name>
    <dbReference type="NCBI Taxonomy" id="410659"/>
    <lineage>
        <taxon>unclassified sequences</taxon>
        <taxon>metagenomes</taxon>
        <taxon>ecological metagenomes</taxon>
    </lineage>
</organism>
<dbReference type="InterPro" id="IPR050397">
    <property type="entry name" value="Env_Response_Regulators"/>
</dbReference>
<dbReference type="InterPro" id="IPR018490">
    <property type="entry name" value="cNMP-bd_dom_sf"/>
</dbReference>
<dbReference type="InterPro" id="IPR036388">
    <property type="entry name" value="WH-like_DNA-bd_sf"/>
</dbReference>
<feature type="domain" description="Cyclic nucleotide-binding" evidence="4">
    <location>
        <begin position="60"/>
        <end position="180"/>
    </location>
</feature>
<evidence type="ECO:0000256" key="1">
    <source>
        <dbReference type="ARBA" id="ARBA00023015"/>
    </source>
</evidence>
<dbReference type="InterPro" id="IPR014710">
    <property type="entry name" value="RmlC-like_jellyroll"/>
</dbReference>
<dbReference type="PROSITE" id="PS50042">
    <property type="entry name" value="CNMP_BINDING_3"/>
    <property type="match status" value="1"/>
</dbReference>
<dbReference type="SUPFAM" id="SSF51206">
    <property type="entry name" value="cAMP-binding domain-like"/>
    <property type="match status" value="1"/>
</dbReference>
<gene>
    <name evidence="6" type="primary">crp_15</name>
    <name evidence="6" type="ORF">GALL_175820</name>
</gene>
<dbReference type="Gene3D" id="1.10.10.10">
    <property type="entry name" value="Winged helix-like DNA-binding domain superfamily/Winged helix DNA-binding domain"/>
    <property type="match status" value="1"/>
</dbReference>
<dbReference type="InterPro" id="IPR036390">
    <property type="entry name" value="WH_DNA-bd_sf"/>
</dbReference>
<evidence type="ECO:0000256" key="3">
    <source>
        <dbReference type="ARBA" id="ARBA00023163"/>
    </source>
</evidence>
<dbReference type="EMBL" id="MLJW01000096">
    <property type="protein sequence ID" value="OIR00329.1"/>
    <property type="molecule type" value="Genomic_DNA"/>
</dbReference>
<dbReference type="GO" id="GO:0005829">
    <property type="term" value="C:cytosol"/>
    <property type="evidence" value="ECO:0007669"/>
    <property type="project" value="TreeGrafter"/>
</dbReference>
<evidence type="ECO:0000313" key="6">
    <source>
        <dbReference type="EMBL" id="OIR00329.1"/>
    </source>
</evidence>
<evidence type="ECO:0000259" key="4">
    <source>
        <dbReference type="PROSITE" id="PS50042"/>
    </source>
</evidence>
<comment type="caution">
    <text evidence="6">The sequence shown here is derived from an EMBL/GenBank/DDBJ whole genome shotgun (WGS) entry which is preliminary data.</text>
</comment>
<dbReference type="Gene3D" id="2.60.120.10">
    <property type="entry name" value="Jelly Rolls"/>
    <property type="match status" value="1"/>
</dbReference>
<dbReference type="GO" id="GO:0003677">
    <property type="term" value="F:DNA binding"/>
    <property type="evidence" value="ECO:0007669"/>
    <property type="project" value="UniProtKB-KW"/>
</dbReference>
<accession>A0A1J5RW13</accession>
<dbReference type="InterPro" id="IPR000595">
    <property type="entry name" value="cNMP-bd_dom"/>
</dbReference>
<keyword evidence="6" id="KW-0675">Receptor</keyword>
<evidence type="ECO:0000256" key="2">
    <source>
        <dbReference type="ARBA" id="ARBA00023125"/>
    </source>
</evidence>
<dbReference type="AlphaFoldDB" id="A0A1J5RW13"/>
<dbReference type="PROSITE" id="PS51063">
    <property type="entry name" value="HTH_CRP_2"/>
    <property type="match status" value="1"/>
</dbReference>
<sequence>MKTSCGSCLLPSVAHVCVRISDEDRGLCQREARYRRSPHLKRQRQKLLPADVAVLRASSALRPMGEEQFAALLRSGVVRALYREETLFAQGLAPASLFIVLEGCLKVYQTGNDGSLTVHQIAHGGDSMGEAQIFLDIPAKMGAEAIWDSRVLELPRAAVLEAFAADPALARSLARSLARQLETRTRELEEAYWLSAPKRLAAYLAGLFPPGAAEADTRLPFDKSVLAARLGMTPETLSRAFQTLKERGVRTHNRCIYAADVPALSRYARNQEETPDPAHIRKHG</sequence>
<protein>
    <submittedName>
        <fullName evidence="6">cAMP receptor protein</fullName>
    </submittedName>
</protein>
<evidence type="ECO:0000259" key="5">
    <source>
        <dbReference type="PROSITE" id="PS51063"/>
    </source>
</evidence>
<name>A0A1J5RW13_9ZZZZ</name>
<dbReference type="PANTHER" id="PTHR24567">
    <property type="entry name" value="CRP FAMILY TRANSCRIPTIONAL REGULATORY PROTEIN"/>
    <property type="match status" value="1"/>
</dbReference>
<dbReference type="Pfam" id="PF00027">
    <property type="entry name" value="cNMP_binding"/>
    <property type="match status" value="1"/>
</dbReference>
<dbReference type="GO" id="GO:0003700">
    <property type="term" value="F:DNA-binding transcription factor activity"/>
    <property type="evidence" value="ECO:0007669"/>
    <property type="project" value="TreeGrafter"/>
</dbReference>
<keyword evidence="2" id="KW-0238">DNA-binding</keyword>